<feature type="compositionally biased region" description="Basic residues" evidence="1">
    <location>
        <begin position="132"/>
        <end position="143"/>
    </location>
</feature>
<keyword evidence="3" id="KW-0255">Endonuclease</keyword>
<gene>
    <name evidence="3" type="ORF">K1J50_10915</name>
</gene>
<sequence>MSTGEIWRDVPSVPGVLASSEGRVMIAPYRGPMPNGGERPYGGTPTFGVWNKTDGRFVTTVGERTWKVARLVAEAFHGPPPFEGAVVMHLDENAANNRASNLRWGTQKENLNAPGFLEYCRNRTGADSPTAKARRKRSVGCST</sequence>
<protein>
    <submittedName>
        <fullName evidence="3">HNH endonuclease</fullName>
    </submittedName>
</protein>
<dbReference type="InterPro" id="IPR003615">
    <property type="entry name" value="HNH_nuc"/>
</dbReference>
<feature type="domain" description="HNH nuclease" evidence="2">
    <location>
        <begin position="70"/>
        <end position="110"/>
    </location>
</feature>
<dbReference type="Pfam" id="PF13392">
    <property type="entry name" value="HNH_3"/>
    <property type="match status" value="1"/>
</dbReference>
<dbReference type="RefSeq" id="WP_220117743.1">
    <property type="nucleotide sequence ID" value="NZ_JAHZUY010000026.1"/>
</dbReference>
<evidence type="ECO:0000256" key="1">
    <source>
        <dbReference type="SAM" id="MobiDB-lite"/>
    </source>
</evidence>
<keyword evidence="4" id="KW-1185">Reference proteome</keyword>
<dbReference type="SUPFAM" id="SSF54060">
    <property type="entry name" value="His-Me finger endonucleases"/>
    <property type="match status" value="1"/>
</dbReference>
<keyword evidence="3" id="KW-0540">Nuclease</keyword>
<dbReference type="GO" id="GO:0004519">
    <property type="term" value="F:endonuclease activity"/>
    <property type="evidence" value="ECO:0007669"/>
    <property type="project" value="UniProtKB-KW"/>
</dbReference>
<dbReference type="EMBL" id="JAHZUY010000026">
    <property type="protein sequence ID" value="MBW8269997.1"/>
    <property type="molecule type" value="Genomic_DNA"/>
</dbReference>
<feature type="region of interest" description="Disordered" evidence="1">
    <location>
        <begin position="123"/>
        <end position="143"/>
    </location>
</feature>
<dbReference type="Gene3D" id="3.90.75.20">
    <property type="match status" value="1"/>
</dbReference>
<evidence type="ECO:0000259" key="2">
    <source>
        <dbReference type="Pfam" id="PF13392"/>
    </source>
</evidence>
<dbReference type="InterPro" id="IPR044925">
    <property type="entry name" value="His-Me_finger_sf"/>
</dbReference>
<evidence type="ECO:0000313" key="3">
    <source>
        <dbReference type="EMBL" id="MBW8269997.1"/>
    </source>
</evidence>
<name>A0ABS7F315_9PROT</name>
<evidence type="ECO:0000313" key="4">
    <source>
        <dbReference type="Proteomes" id="UP001519924"/>
    </source>
</evidence>
<dbReference type="Proteomes" id="UP001519924">
    <property type="component" value="Unassembled WGS sequence"/>
</dbReference>
<keyword evidence="3" id="KW-0378">Hydrolase</keyword>
<comment type="caution">
    <text evidence="3">The sequence shown here is derived from an EMBL/GenBank/DDBJ whole genome shotgun (WGS) entry which is preliminary data.</text>
</comment>
<organism evidence="3 4">
    <name type="scientific">Caldovatus aquaticus</name>
    <dbReference type="NCBI Taxonomy" id="2865671"/>
    <lineage>
        <taxon>Bacteria</taxon>
        <taxon>Pseudomonadati</taxon>
        <taxon>Pseudomonadota</taxon>
        <taxon>Alphaproteobacteria</taxon>
        <taxon>Acetobacterales</taxon>
        <taxon>Roseomonadaceae</taxon>
        <taxon>Caldovatus</taxon>
    </lineage>
</organism>
<reference evidence="3 4" key="1">
    <citation type="submission" date="2021-08" db="EMBL/GenBank/DDBJ databases">
        <title>Caldovatus sediminis gen. nov., sp. nov., a moderately thermophilic bacterium isolated from a hot spring.</title>
        <authorList>
            <person name="Hu C.-J."/>
            <person name="Li W.-J."/>
            <person name="Xian W.-D."/>
        </authorList>
    </citation>
    <scope>NUCLEOTIDE SEQUENCE [LARGE SCALE GENOMIC DNA]</scope>
    <source>
        <strain evidence="3 4">SYSU G05006</strain>
    </source>
</reference>
<proteinExistence type="predicted"/>
<accession>A0ABS7F315</accession>